<evidence type="ECO:0000313" key="5">
    <source>
        <dbReference type="EMBL" id="QPJ66533.1"/>
    </source>
</evidence>
<feature type="domain" description="NIF system FeS cluster assembly NifU N-terminal" evidence="4">
    <location>
        <begin position="8"/>
        <end position="118"/>
    </location>
</feature>
<dbReference type="SUPFAM" id="SSF82649">
    <property type="entry name" value="SufE/NifU"/>
    <property type="match status" value="1"/>
</dbReference>
<evidence type="ECO:0000256" key="1">
    <source>
        <dbReference type="ARBA" id="ARBA00015278"/>
    </source>
</evidence>
<dbReference type="InterPro" id="IPR034904">
    <property type="entry name" value="FSCA_dom_sf"/>
</dbReference>
<keyword evidence="2" id="KW-0535">Nitrogen fixation</keyword>
<dbReference type="GO" id="GO:0051536">
    <property type="term" value="F:iron-sulfur cluster binding"/>
    <property type="evidence" value="ECO:0007669"/>
    <property type="project" value="InterPro"/>
</dbReference>
<gene>
    <name evidence="5" type="ORF">G3M78_14440</name>
</gene>
<name>A0A7T0C4W6_9BACT</name>
<dbReference type="Pfam" id="PF01106">
    <property type="entry name" value="NifU"/>
    <property type="match status" value="1"/>
</dbReference>
<evidence type="ECO:0000313" key="6">
    <source>
        <dbReference type="Proteomes" id="UP000594464"/>
    </source>
</evidence>
<dbReference type="GO" id="GO:0016226">
    <property type="term" value="P:iron-sulfur cluster assembly"/>
    <property type="evidence" value="ECO:0007669"/>
    <property type="project" value="InterPro"/>
</dbReference>
<dbReference type="EMBL" id="CP048620">
    <property type="protein sequence ID" value="QPJ66533.1"/>
    <property type="molecule type" value="Genomic_DNA"/>
</dbReference>
<dbReference type="GO" id="GO:0005506">
    <property type="term" value="F:iron ion binding"/>
    <property type="evidence" value="ECO:0007669"/>
    <property type="project" value="InterPro"/>
</dbReference>
<proteinExistence type="predicted"/>
<reference evidence="6" key="1">
    <citation type="submission" date="2020-02" db="EMBL/GenBank/DDBJ databases">
        <title>Genomic and physiological characterization of two novel Nitrospinaceae genera.</title>
        <authorList>
            <person name="Mueller A.J."/>
            <person name="Jung M.-Y."/>
            <person name="Strachan C.R."/>
            <person name="Herbold C.W."/>
            <person name="Kirkegaard R.H."/>
            <person name="Daims H."/>
        </authorList>
    </citation>
    <scope>NUCLEOTIDE SEQUENCE [LARGE SCALE GENOMIC DNA]</scope>
</reference>
<dbReference type="InterPro" id="IPR002871">
    <property type="entry name" value="NIF_FeS_clus_asmbl_NifU_N"/>
</dbReference>
<evidence type="ECO:0000259" key="4">
    <source>
        <dbReference type="Pfam" id="PF01592"/>
    </source>
</evidence>
<dbReference type="AlphaFoldDB" id="A0A7T0C4W6"/>
<dbReference type="Gene3D" id="3.90.1010.10">
    <property type="match status" value="1"/>
</dbReference>
<protein>
    <recommendedName>
        <fullName evidence="1">Nitrogen fixation protein NifU</fullName>
    </recommendedName>
</protein>
<dbReference type="InterPro" id="IPR001075">
    <property type="entry name" value="NIF_FeS_clus_asmbl_NifU_C"/>
</dbReference>
<dbReference type="SUPFAM" id="SSF117916">
    <property type="entry name" value="Fe-S cluster assembly (FSCA) domain-like"/>
    <property type="match status" value="1"/>
</dbReference>
<feature type="domain" description="NIF system FeS cluster assembly NifU C-terminal" evidence="3">
    <location>
        <begin position="179"/>
        <end position="243"/>
    </location>
</feature>
<evidence type="ECO:0000259" key="3">
    <source>
        <dbReference type="Pfam" id="PF01106"/>
    </source>
</evidence>
<dbReference type="Proteomes" id="UP000594464">
    <property type="component" value="Chromosome"/>
</dbReference>
<organism evidence="5 6">
    <name type="scientific">Candidatus Nitrohelix vancouverensis</name>
    <dbReference type="NCBI Taxonomy" id="2705534"/>
    <lineage>
        <taxon>Bacteria</taxon>
        <taxon>Pseudomonadati</taxon>
        <taxon>Nitrospinota/Tectimicrobiota group</taxon>
        <taxon>Nitrospinota</taxon>
        <taxon>Nitrospinia</taxon>
        <taxon>Nitrospinales</taxon>
        <taxon>Nitrospinaceae</taxon>
        <taxon>Candidatus Nitrohelix</taxon>
    </lineage>
</organism>
<dbReference type="KEGG" id="nva:G3M78_14440"/>
<evidence type="ECO:0000256" key="2">
    <source>
        <dbReference type="ARBA" id="ARBA00023231"/>
    </source>
</evidence>
<sequence length="249" mass="27326">MSVTEESYSAKFEEAGKSPRNRGAYYKEDADEQGMALIESKYKDTKLYWLVDIEENRVYSAKFFAYGGKASVAIGDALCSMVKGLSIEEACSLKGEDVERFLRDSEDTPAVPDAKMELFARVEALLGIVRDDYPGAKGLAIASQAAKKDGEGNKKSFEELSLLEQAWIGLSEEEQIQQINMTLDEKVRPALMNDGGNVQVLSVKDGEKVLIQYQGACGSCGSSLGATLSFIEQALRKDVYNQLIVTPNM</sequence>
<accession>A0A7T0C4W6</accession>
<dbReference type="Pfam" id="PF01592">
    <property type="entry name" value="NifU_N"/>
    <property type="match status" value="1"/>
</dbReference>
<dbReference type="Gene3D" id="3.30.300.130">
    <property type="entry name" value="Fe-S cluster assembly (FSCA)"/>
    <property type="match status" value="1"/>
</dbReference>